<protein>
    <submittedName>
        <fullName evidence="1">Uncharacterized protein</fullName>
    </submittedName>
</protein>
<organism evidence="1 2">
    <name type="scientific">Actinoplanes italicus</name>
    <dbReference type="NCBI Taxonomy" id="113567"/>
    <lineage>
        <taxon>Bacteria</taxon>
        <taxon>Bacillati</taxon>
        <taxon>Actinomycetota</taxon>
        <taxon>Actinomycetes</taxon>
        <taxon>Micromonosporales</taxon>
        <taxon>Micromonosporaceae</taxon>
        <taxon>Actinoplanes</taxon>
    </lineage>
</organism>
<dbReference type="Proteomes" id="UP000239415">
    <property type="component" value="Unassembled WGS sequence"/>
</dbReference>
<evidence type="ECO:0000313" key="2">
    <source>
        <dbReference type="Proteomes" id="UP000239415"/>
    </source>
</evidence>
<reference evidence="1 2" key="1">
    <citation type="submission" date="2018-03" db="EMBL/GenBank/DDBJ databases">
        <title>Genomic Encyclopedia of Archaeal and Bacterial Type Strains, Phase II (KMG-II): from individual species to whole genera.</title>
        <authorList>
            <person name="Goeker M."/>
        </authorList>
    </citation>
    <scope>NUCLEOTIDE SEQUENCE [LARGE SCALE GENOMIC DNA]</scope>
    <source>
        <strain evidence="1 2">DSM 43146</strain>
    </source>
</reference>
<dbReference type="AlphaFoldDB" id="A0A2T0JQ49"/>
<name>A0A2T0JQ49_9ACTN</name>
<sequence length="47" mass="4633">MPRWVKIFLAGGALLLALIVVAVLTGHGPGRHLGHGAVPAAVSGGHG</sequence>
<dbReference type="EMBL" id="PVMZ01000035">
    <property type="protein sequence ID" value="PRX09757.1"/>
    <property type="molecule type" value="Genomic_DNA"/>
</dbReference>
<comment type="caution">
    <text evidence="1">The sequence shown here is derived from an EMBL/GenBank/DDBJ whole genome shotgun (WGS) entry which is preliminary data.</text>
</comment>
<evidence type="ECO:0000313" key="1">
    <source>
        <dbReference type="EMBL" id="PRX09757.1"/>
    </source>
</evidence>
<keyword evidence="2" id="KW-1185">Reference proteome</keyword>
<proteinExistence type="predicted"/>
<accession>A0A2T0JQ49</accession>
<gene>
    <name evidence="1" type="ORF">CLV67_13533</name>
</gene>